<dbReference type="Proteomes" id="UP001595764">
    <property type="component" value="Unassembled WGS sequence"/>
</dbReference>
<protein>
    <submittedName>
        <fullName evidence="2">Uncharacterized protein</fullName>
    </submittedName>
</protein>
<dbReference type="EMBL" id="JBHRWI010000016">
    <property type="protein sequence ID" value="MFC3511025.1"/>
    <property type="molecule type" value="Genomic_DNA"/>
</dbReference>
<sequence>MRGWRIERELKTTDASGRPVTVTTGVTTDANGDDVRGLAITAIGSVSMVGPTAVFGVDDGSRLVANLLLSLADPLEQRGGV</sequence>
<name>A0ABV7QFH4_9PSEU</name>
<comment type="caution">
    <text evidence="2">The sequence shown here is derived from an EMBL/GenBank/DDBJ whole genome shotgun (WGS) entry which is preliminary data.</text>
</comment>
<keyword evidence="3" id="KW-1185">Reference proteome</keyword>
<proteinExistence type="predicted"/>
<organism evidence="2 3">
    <name type="scientific">Amycolatopsis halotolerans</name>
    <dbReference type="NCBI Taxonomy" id="330083"/>
    <lineage>
        <taxon>Bacteria</taxon>
        <taxon>Bacillati</taxon>
        <taxon>Actinomycetota</taxon>
        <taxon>Actinomycetes</taxon>
        <taxon>Pseudonocardiales</taxon>
        <taxon>Pseudonocardiaceae</taxon>
        <taxon>Amycolatopsis</taxon>
    </lineage>
</organism>
<feature type="compositionally biased region" description="Basic and acidic residues" evidence="1">
    <location>
        <begin position="1"/>
        <end position="12"/>
    </location>
</feature>
<evidence type="ECO:0000313" key="3">
    <source>
        <dbReference type="Proteomes" id="UP001595764"/>
    </source>
</evidence>
<reference evidence="3" key="1">
    <citation type="journal article" date="2019" name="Int. J. Syst. Evol. Microbiol.">
        <title>The Global Catalogue of Microorganisms (GCM) 10K type strain sequencing project: providing services to taxonomists for standard genome sequencing and annotation.</title>
        <authorList>
            <consortium name="The Broad Institute Genomics Platform"/>
            <consortium name="The Broad Institute Genome Sequencing Center for Infectious Disease"/>
            <person name="Wu L."/>
            <person name="Ma J."/>
        </authorList>
    </citation>
    <scope>NUCLEOTIDE SEQUENCE [LARGE SCALE GENOMIC DNA]</scope>
    <source>
        <strain evidence="3">CGMCC 4.7682</strain>
    </source>
</reference>
<evidence type="ECO:0000256" key="1">
    <source>
        <dbReference type="SAM" id="MobiDB-lite"/>
    </source>
</evidence>
<feature type="region of interest" description="Disordered" evidence="1">
    <location>
        <begin position="1"/>
        <end position="28"/>
    </location>
</feature>
<gene>
    <name evidence="2" type="ORF">ACFORO_12685</name>
</gene>
<dbReference type="RefSeq" id="WP_377869943.1">
    <property type="nucleotide sequence ID" value="NZ_JBHMAY010000017.1"/>
</dbReference>
<accession>A0ABV7QFH4</accession>
<evidence type="ECO:0000313" key="2">
    <source>
        <dbReference type="EMBL" id="MFC3511025.1"/>
    </source>
</evidence>